<dbReference type="GeneID" id="36528407"/>
<gene>
    <name evidence="2" type="ORF">P174DRAFT_126130</name>
</gene>
<proteinExistence type="predicted"/>
<feature type="region of interest" description="Disordered" evidence="1">
    <location>
        <begin position="61"/>
        <end position="96"/>
    </location>
</feature>
<sequence>MWNTCDVTYCYLKPSTTCANTTIHPSSARTFLHPPPSPPSTVTLQLCHQKDDLPRYIKRVRNSSTAKGAQPDPEQDLLGRTKLSTPHSLGQIGSRW</sequence>
<comment type="caution">
    <text evidence="2">The sequence shown here is derived from an EMBL/GenBank/DDBJ whole genome shotgun (WGS) entry which is preliminary data.</text>
</comment>
<evidence type="ECO:0000313" key="3">
    <source>
        <dbReference type="Proteomes" id="UP000234474"/>
    </source>
</evidence>
<dbReference type="Proteomes" id="UP000234474">
    <property type="component" value="Unassembled WGS sequence"/>
</dbReference>
<keyword evidence="3" id="KW-1185">Reference proteome</keyword>
<evidence type="ECO:0000313" key="2">
    <source>
        <dbReference type="EMBL" id="PKX95103.1"/>
    </source>
</evidence>
<organism evidence="2 3">
    <name type="scientific">Aspergillus novofumigatus (strain IBT 16806)</name>
    <dbReference type="NCBI Taxonomy" id="1392255"/>
    <lineage>
        <taxon>Eukaryota</taxon>
        <taxon>Fungi</taxon>
        <taxon>Dikarya</taxon>
        <taxon>Ascomycota</taxon>
        <taxon>Pezizomycotina</taxon>
        <taxon>Eurotiomycetes</taxon>
        <taxon>Eurotiomycetidae</taxon>
        <taxon>Eurotiales</taxon>
        <taxon>Aspergillaceae</taxon>
        <taxon>Aspergillus</taxon>
        <taxon>Aspergillus subgen. Fumigati</taxon>
    </lineage>
</organism>
<evidence type="ECO:0000256" key="1">
    <source>
        <dbReference type="SAM" id="MobiDB-lite"/>
    </source>
</evidence>
<dbReference type="RefSeq" id="XP_024683698.1">
    <property type="nucleotide sequence ID" value="XM_024821081.1"/>
</dbReference>
<accession>A0A2I1CBU6</accession>
<dbReference type="AlphaFoldDB" id="A0A2I1CBU6"/>
<dbReference type="VEuPathDB" id="FungiDB:P174DRAFT_126130"/>
<reference evidence="3" key="1">
    <citation type="journal article" date="2018" name="Proc. Natl. Acad. Sci. U.S.A.">
        <title>Linking secondary metabolites to gene clusters through genome sequencing of six diverse Aspergillus species.</title>
        <authorList>
            <person name="Kaerboelling I."/>
            <person name="Vesth T.C."/>
            <person name="Frisvad J.C."/>
            <person name="Nybo J.L."/>
            <person name="Theobald S."/>
            <person name="Kuo A."/>
            <person name="Bowyer P."/>
            <person name="Matsuda Y."/>
            <person name="Mondo S."/>
            <person name="Lyhne E.K."/>
            <person name="Kogle M.E."/>
            <person name="Clum A."/>
            <person name="Lipzen A."/>
            <person name="Salamov A."/>
            <person name="Ngan C.Y."/>
            <person name="Daum C."/>
            <person name="Chiniquy J."/>
            <person name="Barry K."/>
            <person name="LaButti K."/>
            <person name="Haridas S."/>
            <person name="Simmons B.A."/>
            <person name="Magnuson J.K."/>
            <person name="Mortensen U.H."/>
            <person name="Larsen T.O."/>
            <person name="Grigoriev I.V."/>
            <person name="Baker S.E."/>
            <person name="Andersen M.R."/>
        </authorList>
    </citation>
    <scope>NUCLEOTIDE SEQUENCE [LARGE SCALE GENOMIC DNA]</scope>
    <source>
        <strain evidence="3">IBT 16806</strain>
    </source>
</reference>
<name>A0A2I1CBU6_ASPN1</name>
<dbReference type="EMBL" id="MSZS01000003">
    <property type="protein sequence ID" value="PKX95103.1"/>
    <property type="molecule type" value="Genomic_DNA"/>
</dbReference>
<protein>
    <submittedName>
        <fullName evidence="2">Uncharacterized protein</fullName>
    </submittedName>
</protein>